<dbReference type="InterPro" id="IPR011004">
    <property type="entry name" value="Trimer_LpxA-like_sf"/>
</dbReference>
<organism evidence="4 5">
    <name type="scientific">Pigmentiphaga litoralis</name>
    <dbReference type="NCBI Taxonomy" id="516702"/>
    <lineage>
        <taxon>Bacteria</taxon>
        <taxon>Pseudomonadati</taxon>
        <taxon>Pseudomonadota</taxon>
        <taxon>Betaproteobacteria</taxon>
        <taxon>Burkholderiales</taxon>
        <taxon>Alcaligenaceae</taxon>
        <taxon>Pigmentiphaga</taxon>
    </lineage>
</organism>
<dbReference type="NCBIfam" id="NF007797">
    <property type="entry name" value="PRK10502.1"/>
    <property type="match status" value="1"/>
</dbReference>
<reference evidence="4 5" key="1">
    <citation type="submission" date="2020-07" db="EMBL/GenBank/DDBJ databases">
        <title>Genomic Encyclopedia of Type Strains, Phase IV (KMG-V): Genome sequencing to study the core and pangenomes of soil and plant-associated prokaryotes.</title>
        <authorList>
            <person name="Whitman W."/>
        </authorList>
    </citation>
    <scope>NUCLEOTIDE SEQUENCE [LARGE SCALE GENOMIC DNA]</scope>
    <source>
        <strain evidence="4 5">SAS40</strain>
    </source>
</reference>
<keyword evidence="2 4" id="KW-0808">Transferase</keyword>
<dbReference type="EMBL" id="JACBYR010000001">
    <property type="protein sequence ID" value="NYE81150.1"/>
    <property type="molecule type" value="Genomic_DNA"/>
</dbReference>
<evidence type="ECO:0000313" key="5">
    <source>
        <dbReference type="Proteomes" id="UP000542125"/>
    </source>
</evidence>
<evidence type="ECO:0000256" key="1">
    <source>
        <dbReference type="ARBA" id="ARBA00007274"/>
    </source>
</evidence>
<gene>
    <name evidence="4" type="ORF">FHW18_000421</name>
</gene>
<evidence type="ECO:0000256" key="2">
    <source>
        <dbReference type="ARBA" id="ARBA00022679"/>
    </source>
</evidence>
<evidence type="ECO:0000256" key="3">
    <source>
        <dbReference type="ARBA" id="ARBA00022737"/>
    </source>
</evidence>
<dbReference type="GO" id="GO:0005829">
    <property type="term" value="C:cytosol"/>
    <property type="evidence" value="ECO:0007669"/>
    <property type="project" value="TreeGrafter"/>
</dbReference>
<dbReference type="CDD" id="cd05825">
    <property type="entry name" value="LbH_wcaF_like"/>
    <property type="match status" value="1"/>
</dbReference>
<dbReference type="Gene3D" id="2.160.10.10">
    <property type="entry name" value="Hexapeptide repeat proteins"/>
    <property type="match status" value="1"/>
</dbReference>
<dbReference type="Proteomes" id="UP000542125">
    <property type="component" value="Unassembled WGS sequence"/>
</dbReference>
<comment type="similarity">
    <text evidence="1">Belongs to the transferase hexapeptide repeat family.</text>
</comment>
<proteinExistence type="inferred from homology"/>
<dbReference type="PROSITE" id="PS00101">
    <property type="entry name" value="HEXAPEP_TRANSFERASES"/>
    <property type="match status" value="1"/>
</dbReference>
<keyword evidence="5" id="KW-1185">Reference proteome</keyword>
<dbReference type="PANTHER" id="PTHR23416:SF23">
    <property type="entry name" value="ACETYLTRANSFERASE C18B11.09C-RELATED"/>
    <property type="match status" value="1"/>
</dbReference>
<accession>A0A7Y9LLE8</accession>
<comment type="caution">
    <text evidence="4">The sequence shown here is derived from an EMBL/GenBank/DDBJ whole genome shotgun (WGS) entry which is preliminary data.</text>
</comment>
<name>A0A7Y9LLE8_9BURK</name>
<dbReference type="GO" id="GO:0008374">
    <property type="term" value="F:O-acyltransferase activity"/>
    <property type="evidence" value="ECO:0007669"/>
    <property type="project" value="TreeGrafter"/>
</dbReference>
<evidence type="ECO:0000313" key="4">
    <source>
        <dbReference type="EMBL" id="NYE81150.1"/>
    </source>
</evidence>
<dbReference type="EC" id="2.3.1.-" evidence="4"/>
<dbReference type="InterPro" id="IPR051159">
    <property type="entry name" value="Hexapeptide_acetyltransf"/>
</dbReference>
<dbReference type="AlphaFoldDB" id="A0A7Y9LLE8"/>
<dbReference type="PANTHER" id="PTHR23416">
    <property type="entry name" value="SIALIC ACID SYNTHASE-RELATED"/>
    <property type="match status" value="1"/>
</dbReference>
<dbReference type="RefSeq" id="WP_179582901.1">
    <property type="nucleotide sequence ID" value="NZ_JACBYR010000001.1"/>
</dbReference>
<dbReference type="InterPro" id="IPR018357">
    <property type="entry name" value="Hexapep_transf_CS"/>
</dbReference>
<sequence>MSDFQRLDLFTMPAGFRRRGGLTVQLWWLTQASLFRGSPQIAYGFRRFLLRCFGAKIGKNVVIRPSATITYPWNLTIGDYAWVGDDVVLYNLGEITIGDHAVVSQRSYLCAGDHDAAQVDFPIRARAIRVGKQAWVATDVFVGPGVSIGDGAIVGARSSVFKDVPGGTVNHGNPCKVVRQRTVSAP</sequence>
<keyword evidence="4" id="KW-0012">Acyltransferase</keyword>
<keyword evidence="3" id="KW-0677">Repeat</keyword>
<protein>
    <submittedName>
        <fullName evidence="4">Putative colanic acid biosynthesis acetyltransferase WcaF</fullName>
        <ecNumber evidence="4">2.3.1.-</ecNumber>
    </submittedName>
</protein>
<dbReference type="SUPFAM" id="SSF51161">
    <property type="entry name" value="Trimeric LpxA-like enzymes"/>
    <property type="match status" value="1"/>
</dbReference>